<feature type="transmembrane region" description="Helical" evidence="7">
    <location>
        <begin position="193"/>
        <end position="214"/>
    </location>
</feature>
<feature type="transmembrane region" description="Helical" evidence="7">
    <location>
        <begin position="27"/>
        <end position="52"/>
    </location>
</feature>
<dbReference type="SUPFAM" id="SSF103473">
    <property type="entry name" value="MFS general substrate transporter"/>
    <property type="match status" value="1"/>
</dbReference>
<comment type="subcellular location">
    <subcellularLocation>
        <location evidence="1">Cell membrane</location>
        <topology evidence="1">Multi-pass membrane protein</topology>
    </subcellularLocation>
</comment>
<dbReference type="InterPro" id="IPR020846">
    <property type="entry name" value="MFS_dom"/>
</dbReference>
<organism evidence="9 10">
    <name type="scientific">Paenibacillus foliorum</name>
    <dbReference type="NCBI Taxonomy" id="2654974"/>
    <lineage>
        <taxon>Bacteria</taxon>
        <taxon>Bacillati</taxon>
        <taxon>Bacillota</taxon>
        <taxon>Bacilli</taxon>
        <taxon>Bacillales</taxon>
        <taxon>Paenibacillaceae</taxon>
        <taxon>Paenibacillus</taxon>
    </lineage>
</organism>
<evidence type="ECO:0000256" key="6">
    <source>
        <dbReference type="ARBA" id="ARBA00023136"/>
    </source>
</evidence>
<comment type="similarity">
    <text evidence="2">Belongs to the major facilitator superfamily.</text>
</comment>
<dbReference type="InterPro" id="IPR011701">
    <property type="entry name" value="MFS"/>
</dbReference>
<reference evidence="9" key="1">
    <citation type="submission" date="2019-10" db="EMBL/GenBank/DDBJ databases">
        <title>Description of Paenibacillus glebae sp. nov.</title>
        <authorList>
            <person name="Carlier A."/>
            <person name="Qi S."/>
        </authorList>
    </citation>
    <scope>NUCLEOTIDE SEQUENCE</scope>
    <source>
        <strain evidence="9">LMG 31456</strain>
    </source>
</reference>
<evidence type="ECO:0000313" key="9">
    <source>
        <dbReference type="EMBL" id="NOU95709.1"/>
    </source>
</evidence>
<keyword evidence="3" id="KW-0813">Transport</keyword>
<feature type="transmembrane region" description="Helical" evidence="7">
    <location>
        <begin position="64"/>
        <end position="90"/>
    </location>
</feature>
<proteinExistence type="inferred from homology"/>
<evidence type="ECO:0000256" key="7">
    <source>
        <dbReference type="SAM" id="Phobius"/>
    </source>
</evidence>
<feature type="transmembrane region" description="Helical" evidence="7">
    <location>
        <begin position="120"/>
        <end position="142"/>
    </location>
</feature>
<evidence type="ECO:0000256" key="3">
    <source>
        <dbReference type="ARBA" id="ARBA00022448"/>
    </source>
</evidence>
<evidence type="ECO:0000313" key="10">
    <source>
        <dbReference type="Proteomes" id="UP000641588"/>
    </source>
</evidence>
<dbReference type="GO" id="GO:0022857">
    <property type="term" value="F:transmembrane transporter activity"/>
    <property type="evidence" value="ECO:0007669"/>
    <property type="project" value="InterPro"/>
</dbReference>
<dbReference type="PANTHER" id="PTHR23514:SF3">
    <property type="entry name" value="BYPASS OF STOP CODON PROTEIN 6"/>
    <property type="match status" value="1"/>
</dbReference>
<evidence type="ECO:0000256" key="5">
    <source>
        <dbReference type="ARBA" id="ARBA00022989"/>
    </source>
</evidence>
<dbReference type="InterPro" id="IPR036259">
    <property type="entry name" value="MFS_trans_sf"/>
</dbReference>
<feature type="transmembrane region" description="Helical" evidence="7">
    <location>
        <begin position="148"/>
        <end position="167"/>
    </location>
</feature>
<comment type="caution">
    <text evidence="9">The sequence shown here is derived from an EMBL/GenBank/DDBJ whole genome shotgun (WGS) entry which is preliminary data.</text>
</comment>
<dbReference type="PANTHER" id="PTHR23514">
    <property type="entry name" value="BYPASS OF STOP CODON PROTEIN 6"/>
    <property type="match status" value="1"/>
</dbReference>
<feature type="transmembrane region" description="Helical" evidence="7">
    <location>
        <begin position="281"/>
        <end position="300"/>
    </location>
</feature>
<gene>
    <name evidence="9" type="ORF">GC093_21130</name>
</gene>
<keyword evidence="5 7" id="KW-1133">Transmembrane helix</keyword>
<dbReference type="EMBL" id="WHOD01000079">
    <property type="protein sequence ID" value="NOU95709.1"/>
    <property type="molecule type" value="Genomic_DNA"/>
</dbReference>
<accession>A0A972K0K0</accession>
<protein>
    <submittedName>
        <fullName evidence="9">MFS transporter</fullName>
    </submittedName>
</protein>
<feature type="domain" description="Major facilitator superfamily (MFS) profile" evidence="8">
    <location>
        <begin position="1"/>
        <end position="369"/>
    </location>
</feature>
<evidence type="ECO:0000259" key="8">
    <source>
        <dbReference type="PROSITE" id="PS50850"/>
    </source>
</evidence>
<feature type="transmembrane region" description="Helical" evidence="7">
    <location>
        <begin position="256"/>
        <end position="275"/>
    </location>
</feature>
<evidence type="ECO:0000256" key="4">
    <source>
        <dbReference type="ARBA" id="ARBA00022692"/>
    </source>
</evidence>
<keyword evidence="6 7" id="KW-0472">Membrane</keyword>
<dbReference type="InterPro" id="IPR051788">
    <property type="entry name" value="MFS_Transporter"/>
</dbReference>
<dbReference type="GO" id="GO:0005886">
    <property type="term" value="C:plasma membrane"/>
    <property type="evidence" value="ECO:0007669"/>
    <property type="project" value="UniProtKB-SubCell"/>
</dbReference>
<keyword evidence="4 7" id="KW-0812">Transmembrane</keyword>
<sequence>MFLTVGAFDSVRGILTNHMGAAYSLDLAQLGTLLAAAPAGYLFSGPIVGWIIDKIGAKHSLQAAIILLFTSLIGLVTIPNYFFLVFLFFVSGFSKGALETSLNYVTSLWFIQYRARFLGFVHAGYGLGAFLFPMLTGFLFLQGLEWRGIYGIFLVIFLISFLMLFLFKTEKSERQVTEPTKVKEILKSKRLQLLVAATMFYVGAEVGFLSWLPYYLPHIKAVAEDIVPYYIGAFFILMMAGRFFGGFIADRIGYELAIMIGAGLGGILMLAAQLGSSDLGWMFSLIGLFFSLIFPTFVAMASRDFNKSSGTVIGYLTSAAGIGATTTSWLMGILGKWYGFQFAFIIPVVFTALLIIVVAWLYTINRQTRGLSDGSK</sequence>
<dbReference type="AlphaFoldDB" id="A0A972K0K0"/>
<dbReference type="PROSITE" id="PS50850">
    <property type="entry name" value="MFS"/>
    <property type="match status" value="1"/>
</dbReference>
<feature type="transmembrane region" description="Helical" evidence="7">
    <location>
        <begin position="226"/>
        <end position="244"/>
    </location>
</feature>
<evidence type="ECO:0000256" key="1">
    <source>
        <dbReference type="ARBA" id="ARBA00004651"/>
    </source>
</evidence>
<feature type="transmembrane region" description="Helical" evidence="7">
    <location>
        <begin position="312"/>
        <end position="334"/>
    </location>
</feature>
<evidence type="ECO:0000256" key="2">
    <source>
        <dbReference type="ARBA" id="ARBA00008335"/>
    </source>
</evidence>
<dbReference type="Pfam" id="PF07690">
    <property type="entry name" value="MFS_1"/>
    <property type="match status" value="1"/>
</dbReference>
<dbReference type="Gene3D" id="1.20.1250.20">
    <property type="entry name" value="MFS general substrate transporter like domains"/>
    <property type="match status" value="2"/>
</dbReference>
<name>A0A972K0K0_9BACL</name>
<keyword evidence="10" id="KW-1185">Reference proteome</keyword>
<feature type="transmembrane region" description="Helical" evidence="7">
    <location>
        <begin position="340"/>
        <end position="362"/>
    </location>
</feature>
<dbReference type="Proteomes" id="UP000641588">
    <property type="component" value="Unassembled WGS sequence"/>
</dbReference>